<reference evidence="1 2" key="1">
    <citation type="submission" date="2016-11" db="EMBL/GenBank/DDBJ databases">
        <authorList>
            <person name="Jaros S."/>
            <person name="Januszkiewicz K."/>
            <person name="Wedrychowicz H."/>
        </authorList>
    </citation>
    <scope>NUCLEOTIDE SEQUENCE [LARGE SCALE GENOMIC DNA]</scope>
    <source>
        <strain evidence="1 2">Con a/3</strain>
    </source>
</reference>
<dbReference type="InterPro" id="IPR011009">
    <property type="entry name" value="Kinase-like_dom_sf"/>
</dbReference>
<evidence type="ECO:0008006" key="3">
    <source>
        <dbReference type="Google" id="ProtNLM"/>
    </source>
</evidence>
<sequence length="299" mass="34841">MRLQDKFVQILKNIHKDKADEWLNNFDKMISLYEQKWGLTIHDPFDLSFNFVAPATRNNGEEAVLKAVLSDKEFRAELEVLQLMKGKGMVELLEYDLDQGVMILERLRPGHTLADIKDDEEAAYIASQIMKNLWVAAPKNSNMETVVDRENSLKRIARQHPNGFGLIAKEKIEEALKLFEQLNREKNQPYLLHGDLHHYNILKNGDSWTAIDPKGLIGDREYDVIQYLLNKLPETKVKETIEKRINIFVKELDLDKERVLLRGFSHAVLSTCWTIEDGNFNEKFLRTIEVFQELCKESR</sequence>
<dbReference type="Proteomes" id="UP000188597">
    <property type="component" value="Unassembled WGS sequence"/>
</dbReference>
<dbReference type="Gene3D" id="3.90.1200.10">
    <property type="match status" value="1"/>
</dbReference>
<evidence type="ECO:0000313" key="1">
    <source>
        <dbReference type="EMBL" id="OOE12447.1"/>
    </source>
</evidence>
<dbReference type="InterPro" id="IPR006748">
    <property type="entry name" value="NH2Glyco/OHUrea_AB-resist_kin"/>
</dbReference>
<organism evidence="1 2">
    <name type="scientific">Fictibacillus arsenicus</name>
    <dbReference type="NCBI Taxonomy" id="255247"/>
    <lineage>
        <taxon>Bacteria</taxon>
        <taxon>Bacillati</taxon>
        <taxon>Bacillota</taxon>
        <taxon>Bacilli</taxon>
        <taxon>Bacillales</taxon>
        <taxon>Fictibacillaceae</taxon>
        <taxon>Fictibacillus</taxon>
    </lineage>
</organism>
<dbReference type="EMBL" id="MQMF01000002">
    <property type="protein sequence ID" value="OOE12447.1"/>
    <property type="molecule type" value="Genomic_DNA"/>
</dbReference>
<dbReference type="SUPFAM" id="SSF56112">
    <property type="entry name" value="Protein kinase-like (PK-like)"/>
    <property type="match status" value="1"/>
</dbReference>
<dbReference type="Pfam" id="PF04655">
    <property type="entry name" value="APH_6_hur"/>
    <property type="match status" value="1"/>
</dbReference>
<comment type="caution">
    <text evidence="1">The sequence shown here is derived from an EMBL/GenBank/DDBJ whole genome shotgun (WGS) entry which is preliminary data.</text>
</comment>
<name>A0A1V3G842_9BACL</name>
<dbReference type="GO" id="GO:0019748">
    <property type="term" value="P:secondary metabolic process"/>
    <property type="evidence" value="ECO:0007669"/>
    <property type="project" value="InterPro"/>
</dbReference>
<evidence type="ECO:0000313" key="2">
    <source>
        <dbReference type="Proteomes" id="UP000188597"/>
    </source>
</evidence>
<protein>
    <recommendedName>
        <fullName evidence="3">Hydrogenase expression protein HypB</fullName>
    </recommendedName>
</protein>
<dbReference type="OrthoDB" id="179394at2"/>
<dbReference type="RefSeq" id="WP_077362300.1">
    <property type="nucleotide sequence ID" value="NZ_MQMF01000002.1"/>
</dbReference>
<dbReference type="AlphaFoldDB" id="A0A1V3G842"/>
<accession>A0A1V3G842</accession>
<dbReference type="GO" id="GO:0016773">
    <property type="term" value="F:phosphotransferase activity, alcohol group as acceptor"/>
    <property type="evidence" value="ECO:0007669"/>
    <property type="project" value="InterPro"/>
</dbReference>
<proteinExistence type="predicted"/>
<gene>
    <name evidence="1" type="ORF">UN64_10140</name>
</gene>